<comment type="caution">
    <text evidence="2">The sequence shown here is derived from an EMBL/GenBank/DDBJ whole genome shotgun (WGS) entry which is preliminary data.</text>
</comment>
<organism evidence="2 3">
    <name type="scientific">Dioszegia hungarica</name>
    <dbReference type="NCBI Taxonomy" id="4972"/>
    <lineage>
        <taxon>Eukaryota</taxon>
        <taxon>Fungi</taxon>
        <taxon>Dikarya</taxon>
        <taxon>Basidiomycota</taxon>
        <taxon>Agaricomycotina</taxon>
        <taxon>Tremellomycetes</taxon>
        <taxon>Tremellales</taxon>
        <taxon>Bulleribasidiaceae</taxon>
        <taxon>Dioszegia</taxon>
    </lineage>
</organism>
<reference evidence="2" key="1">
    <citation type="journal article" date="2022" name="G3 (Bethesda)">
        <title>High quality genome of the basidiomycete yeast Dioszegia hungarica PDD-24b-2 isolated from cloud water.</title>
        <authorList>
            <person name="Jarrige D."/>
            <person name="Haridas S."/>
            <person name="Bleykasten-Grosshans C."/>
            <person name="Joly M."/>
            <person name="Nadalig T."/>
            <person name="Sancelme M."/>
            <person name="Vuilleumier S."/>
            <person name="Grigoriev I.V."/>
            <person name="Amato P."/>
            <person name="Bringel F."/>
        </authorList>
    </citation>
    <scope>NUCLEOTIDE SEQUENCE</scope>
    <source>
        <strain evidence="2">PDD-24b-2</strain>
    </source>
</reference>
<evidence type="ECO:0008006" key="4">
    <source>
        <dbReference type="Google" id="ProtNLM"/>
    </source>
</evidence>
<protein>
    <recommendedName>
        <fullName evidence="4">Cohesin loading factor</fullName>
    </recommendedName>
</protein>
<dbReference type="Proteomes" id="UP001164286">
    <property type="component" value="Unassembled WGS sequence"/>
</dbReference>
<gene>
    <name evidence="2" type="ORF">MKK02DRAFT_20709</name>
</gene>
<accession>A0AA38LR18</accession>
<evidence type="ECO:0000256" key="1">
    <source>
        <dbReference type="SAM" id="MobiDB-lite"/>
    </source>
</evidence>
<sequence>MSGPSRKRPSGQEAGPSRPLNRSSSLDRKRPRLTPEESPVLTDAALLYHTATAAHIASTQHLQQAFIPSWVETASDGTFDPVPLYPTKRLAPDPHAADTALALQLLALDLLSAGLKLPNLSDSERAAFTIEWLSIGIKVRQCAKGSISLAEDMHDAMASGTAAVDCGEALNLVEEMQVGLGKIAGAQHHTRQLLALIRCRLLFAYRRWDSISASLDDIGALLNWDENSLTASGKDGPWHTNLTAHYLILRSLWEGRIGNDSKARSLLKRLYILMDEAAESGTLETLRANGGLVELDGLFFQTTPPNVLYVLTFLATVTTRRDFIGPAASCKTLVHINAMRVFERMARKDDMWDIGFSHQHGLADVLAAQNGVIRRMAEIVLEEGTAMLIRSDFVAAEKLLDHFVHFAHTHGILDELGPHLCLVQAMSAQLLGHATISERYYHAASALLGKGSELAIMIEASLLGVQGHLQGLKDDHQRQTLVKDLAHKCKHTSSMALQTIGTLLSALAEDNLMLAKKKIGRAYDLCQQSNNNLLRALIFAFTSTTHLTGSEERVQAQLETGLTIAGLLGGKDRPDEVGQPVLGLWFAYRLKSKLQSGLADVELHNRNQDHLALNIARSKVQRYTLRLNEILEDGNRRYASTSRLEGLKEMR</sequence>
<feature type="region of interest" description="Disordered" evidence="1">
    <location>
        <begin position="1"/>
        <end position="38"/>
    </location>
</feature>
<dbReference type="RefSeq" id="XP_052942055.1">
    <property type="nucleotide sequence ID" value="XM_053086302.1"/>
</dbReference>
<dbReference type="GeneID" id="77725503"/>
<evidence type="ECO:0000313" key="3">
    <source>
        <dbReference type="Proteomes" id="UP001164286"/>
    </source>
</evidence>
<dbReference type="AlphaFoldDB" id="A0AA38LR18"/>
<evidence type="ECO:0000313" key="2">
    <source>
        <dbReference type="EMBL" id="KAI9632278.1"/>
    </source>
</evidence>
<name>A0AA38LR18_9TREE</name>
<proteinExistence type="predicted"/>
<keyword evidence="3" id="KW-1185">Reference proteome</keyword>
<dbReference type="EMBL" id="JAKWFO010000014">
    <property type="protein sequence ID" value="KAI9632278.1"/>
    <property type="molecule type" value="Genomic_DNA"/>
</dbReference>